<feature type="compositionally biased region" description="Acidic residues" evidence="1">
    <location>
        <begin position="299"/>
        <end position="309"/>
    </location>
</feature>
<organism evidence="4 5">
    <name type="scientific">Hyaloperonospora arabidopsidis (strain Emoy2)</name>
    <name type="common">Downy mildew agent</name>
    <name type="synonym">Peronospora arabidopsidis</name>
    <dbReference type="NCBI Taxonomy" id="559515"/>
    <lineage>
        <taxon>Eukaryota</taxon>
        <taxon>Sar</taxon>
        <taxon>Stramenopiles</taxon>
        <taxon>Oomycota</taxon>
        <taxon>Peronosporomycetes</taxon>
        <taxon>Peronosporales</taxon>
        <taxon>Peronosporaceae</taxon>
        <taxon>Hyaloperonospora</taxon>
    </lineage>
</organism>
<sequence>MVHSFLRSRRLLSPLVAPTALLATSSARQEADKEEEQQQERGAPPAVDFIGVFVETESAARLRERFPRTCDSKNTPLVVILQHQPTVREQETFAPILGTKAKLQVQGVVEDTYAQTLLVAVTTEAGDSLEYEGAAEPAHLTLSTPIDALGASGYSSVLLERLRASDKLQYLLNKDETVTQWTGTLPEFSSKHLPLYSPFPAVEASVKQLDKELTLEGTVCLLSSFDAATGTCLAPKAECGFCKFMKAGPCGREFVAWESCLDQCKKSGEDFIETCGPQTLGLRDCVDAHPEYYHVLTDDGPEDENEQEEMMTTKKKTEQDNEAMEMKDKQ</sequence>
<feature type="chain" id="PRO_5004049302" description="GCK domain-containing protein" evidence="2">
    <location>
        <begin position="28"/>
        <end position="330"/>
    </location>
</feature>
<dbReference type="PANTHER" id="PTHR34357">
    <property type="entry name" value="F7A19.14 PROTEIN-RELATED"/>
    <property type="match status" value="1"/>
</dbReference>
<dbReference type="EMBL" id="JH598593">
    <property type="status" value="NOT_ANNOTATED_CDS"/>
    <property type="molecule type" value="Genomic_DNA"/>
</dbReference>
<evidence type="ECO:0000313" key="4">
    <source>
        <dbReference type="EnsemblProtists" id="HpaP808778"/>
    </source>
</evidence>
<protein>
    <recommendedName>
        <fullName evidence="3">GCK domain-containing protein</fullName>
    </recommendedName>
</protein>
<dbReference type="InParanoid" id="M4BQT9"/>
<dbReference type="InterPro" id="IPR012891">
    <property type="entry name" value="GCK_dom"/>
</dbReference>
<feature type="signal peptide" evidence="2">
    <location>
        <begin position="1"/>
        <end position="27"/>
    </location>
</feature>
<dbReference type="Proteomes" id="UP000011713">
    <property type="component" value="Unassembled WGS sequence"/>
</dbReference>
<dbReference type="AlphaFoldDB" id="M4BQT9"/>
<evidence type="ECO:0000259" key="3">
    <source>
        <dbReference type="SMART" id="SM01227"/>
    </source>
</evidence>
<feature type="compositionally biased region" description="Basic and acidic residues" evidence="1">
    <location>
        <begin position="311"/>
        <end position="330"/>
    </location>
</feature>
<dbReference type="Pfam" id="PF07802">
    <property type="entry name" value="GCK"/>
    <property type="match status" value="1"/>
</dbReference>
<accession>M4BQT9</accession>
<keyword evidence="2" id="KW-0732">Signal</keyword>
<dbReference type="HOGENOM" id="CLU_935328_0_0_1"/>
<dbReference type="eggNOG" id="ENOG502RXB2">
    <property type="taxonomic scope" value="Eukaryota"/>
</dbReference>
<dbReference type="EnsemblProtists" id="HpaT808778">
    <property type="protein sequence ID" value="HpaP808778"/>
    <property type="gene ID" value="HpaG808778"/>
</dbReference>
<evidence type="ECO:0000256" key="1">
    <source>
        <dbReference type="SAM" id="MobiDB-lite"/>
    </source>
</evidence>
<feature type="region of interest" description="Disordered" evidence="1">
    <location>
        <begin position="297"/>
        <end position="330"/>
    </location>
</feature>
<name>M4BQT9_HYAAE</name>
<proteinExistence type="predicted"/>
<evidence type="ECO:0000256" key="2">
    <source>
        <dbReference type="SAM" id="SignalP"/>
    </source>
</evidence>
<keyword evidence="5" id="KW-1185">Reference proteome</keyword>
<reference evidence="4" key="2">
    <citation type="submission" date="2015-06" db="UniProtKB">
        <authorList>
            <consortium name="EnsemblProtists"/>
        </authorList>
    </citation>
    <scope>IDENTIFICATION</scope>
    <source>
        <strain evidence="4">Emoy2</strain>
    </source>
</reference>
<reference evidence="5" key="1">
    <citation type="journal article" date="2010" name="Science">
        <title>Signatures of adaptation to obligate biotrophy in the Hyaloperonospora arabidopsidis genome.</title>
        <authorList>
            <person name="Baxter L."/>
            <person name="Tripathy S."/>
            <person name="Ishaque N."/>
            <person name="Boot N."/>
            <person name="Cabral A."/>
            <person name="Kemen E."/>
            <person name="Thines M."/>
            <person name="Ah-Fong A."/>
            <person name="Anderson R."/>
            <person name="Badejoko W."/>
            <person name="Bittner-Eddy P."/>
            <person name="Boore J.L."/>
            <person name="Chibucos M.C."/>
            <person name="Coates M."/>
            <person name="Dehal P."/>
            <person name="Delehaunty K."/>
            <person name="Dong S."/>
            <person name="Downton P."/>
            <person name="Dumas B."/>
            <person name="Fabro G."/>
            <person name="Fronick C."/>
            <person name="Fuerstenberg S.I."/>
            <person name="Fulton L."/>
            <person name="Gaulin E."/>
            <person name="Govers F."/>
            <person name="Hughes L."/>
            <person name="Humphray S."/>
            <person name="Jiang R.H."/>
            <person name="Judelson H."/>
            <person name="Kamoun S."/>
            <person name="Kyung K."/>
            <person name="Meijer H."/>
            <person name="Minx P."/>
            <person name="Morris P."/>
            <person name="Nelson J."/>
            <person name="Phuntumart V."/>
            <person name="Qutob D."/>
            <person name="Rehmany A."/>
            <person name="Rougon-Cardoso A."/>
            <person name="Ryden P."/>
            <person name="Torto-Alalibo T."/>
            <person name="Studholme D."/>
            <person name="Wang Y."/>
            <person name="Win J."/>
            <person name="Wood J."/>
            <person name="Clifton S.W."/>
            <person name="Rogers J."/>
            <person name="Van den Ackerveken G."/>
            <person name="Jones J.D."/>
            <person name="McDowell J.M."/>
            <person name="Beynon J."/>
            <person name="Tyler B.M."/>
        </authorList>
    </citation>
    <scope>NUCLEOTIDE SEQUENCE [LARGE SCALE GENOMIC DNA]</scope>
    <source>
        <strain evidence="5">Emoy2</strain>
    </source>
</reference>
<dbReference type="OMA" id="WEACLDE"/>
<dbReference type="VEuPathDB" id="FungiDB:HpaG808778"/>
<dbReference type="PANTHER" id="PTHR34357:SF2">
    <property type="entry name" value="F26F24.3-RELATED"/>
    <property type="match status" value="1"/>
</dbReference>
<dbReference type="Gene3D" id="1.10.287.2900">
    <property type="match status" value="1"/>
</dbReference>
<feature type="domain" description="GCK" evidence="3">
    <location>
        <begin position="237"/>
        <end position="315"/>
    </location>
</feature>
<evidence type="ECO:0000313" key="5">
    <source>
        <dbReference type="Proteomes" id="UP000011713"/>
    </source>
</evidence>
<dbReference type="SMART" id="SM01227">
    <property type="entry name" value="GCK"/>
    <property type="match status" value="1"/>
</dbReference>
<dbReference type="STRING" id="559515.M4BQT9"/>